<evidence type="ECO:0000259" key="2">
    <source>
        <dbReference type="Pfam" id="PF12969"/>
    </source>
</evidence>
<reference evidence="3 4" key="1">
    <citation type="submission" date="2017-08" db="EMBL/GenBank/DDBJ databases">
        <title>Comparative genomics of non-oral Prevotella species.</title>
        <authorList>
            <person name="Accetto T."/>
            <person name="Nograsek B."/>
            <person name="Avgustin G."/>
        </authorList>
    </citation>
    <scope>NUCLEOTIDE SEQUENCE [LARGE SCALE GENOMIC DNA]</scope>
    <source>
        <strain evidence="3 4">TC1-1</strain>
    </source>
</reference>
<feature type="chain" id="PRO_5045697430" evidence="1">
    <location>
        <begin position="25"/>
        <end position="663"/>
    </location>
</feature>
<feature type="signal peptide" evidence="1">
    <location>
        <begin position="1"/>
        <end position="24"/>
    </location>
</feature>
<name>A0ABX4EEL0_SEGBR</name>
<accession>A0ABX4EEL0</accession>
<evidence type="ECO:0000313" key="3">
    <source>
        <dbReference type="EMBL" id="OYP53504.1"/>
    </source>
</evidence>
<proteinExistence type="predicted"/>
<keyword evidence="1" id="KW-0732">Signal</keyword>
<dbReference type="Gene3D" id="2.60.40.3140">
    <property type="match status" value="1"/>
</dbReference>
<dbReference type="Pfam" id="PF12969">
    <property type="entry name" value="DUF3857"/>
    <property type="match status" value="1"/>
</dbReference>
<evidence type="ECO:0000313" key="4">
    <source>
        <dbReference type="Proteomes" id="UP000216189"/>
    </source>
</evidence>
<feature type="domain" description="DUF3857" evidence="2">
    <location>
        <begin position="82"/>
        <end position="244"/>
    </location>
</feature>
<dbReference type="InterPro" id="IPR024618">
    <property type="entry name" value="DUF3857"/>
</dbReference>
<organism evidence="3 4">
    <name type="scientific">Segatella bryantii</name>
    <name type="common">Prevotella bryantii</name>
    <dbReference type="NCBI Taxonomy" id="77095"/>
    <lineage>
        <taxon>Bacteria</taxon>
        <taxon>Pseudomonadati</taxon>
        <taxon>Bacteroidota</taxon>
        <taxon>Bacteroidia</taxon>
        <taxon>Bacteroidales</taxon>
        <taxon>Prevotellaceae</taxon>
        <taxon>Segatella</taxon>
    </lineage>
</organism>
<dbReference type="GeneID" id="72479729"/>
<dbReference type="Gene3D" id="2.60.120.1130">
    <property type="match status" value="1"/>
</dbReference>
<evidence type="ECO:0000256" key="1">
    <source>
        <dbReference type="SAM" id="SignalP"/>
    </source>
</evidence>
<dbReference type="Gene3D" id="3.10.620.30">
    <property type="match status" value="1"/>
</dbReference>
<protein>
    <submittedName>
        <fullName evidence="3">DUF3857 domain-containing protein</fullName>
    </submittedName>
</protein>
<dbReference type="EMBL" id="NPJF01000064">
    <property type="protein sequence ID" value="OYP53504.1"/>
    <property type="molecule type" value="Genomic_DNA"/>
</dbReference>
<keyword evidence="4" id="KW-1185">Reference proteome</keyword>
<comment type="caution">
    <text evidence="3">The sequence shown here is derived from an EMBL/GenBank/DDBJ whole genome shotgun (WGS) entry which is preliminary data.</text>
</comment>
<sequence>MKLCNLKRLLFSLFVLSVSSTVMAQEMQPNLKFGSPTKEEIAMKEYPADKKAPAVVLYHNVKHFYSLRKGYWQLYTDVDCKIKILTSEGKDEANVSIGYYESKNESSIKEKVVGLKAVSYNIEDGKVVKTKMKSSEIFTERIDDNHVTTKFSVPNVKPGSVIEYSYRKESDFYSLIDTWVAQQKIPVLYSRVQLSIPDRFVFQFNQSGAHQLEASKMVSNVYIDLPSETASLSGTDYEWVARNLPGVDADNYIYDVTDFLDKVEFELSAIYVPGYVCENLSSTWDAVIKNLKEADSFGKRLKISNPLKEELAKLNIDKIVNVDDKVATIFHLLKSKVKWDKQYRLGGDNASKILKRGTGSNADINFILIAMLKAAGLKAYPVLMSSRDNGRMAFFPSLRGLNTFIVAVDKGNDKYLYLDGSSEDGSLYALPSNLLVDRCILVRDDTFDWVDVQHAMKGLEQIFIESEIDEKGIVRGHFQSVMKDESAADFRHDFREVKDSIAFVDSMAKADGLRITNYKMNDMNVERISTHEFDFVKAYDATEDRIYVNPMIVGFLHENPFKKETRELPVEFAHLNTIVQTVSIKLPEGYVVEELPKGVMTYTVDKGLEFVFMVNQNSEGVLQMQYRFNVKRLLFGVDEYEYVKHIFESVVKRLDDMVVLKKV</sequence>
<gene>
    <name evidence="3" type="ORF">CIK91_12685</name>
</gene>
<dbReference type="Proteomes" id="UP000216189">
    <property type="component" value="Unassembled WGS sequence"/>
</dbReference>
<dbReference type="RefSeq" id="WP_081657086.1">
    <property type="nucleotide sequence ID" value="NZ_BPTR01000001.1"/>
</dbReference>